<sequence>MGSLQSSARSIGPLKALFESKAATRNKPESSFRAVGSSPPKETADIPPAVNREVEKVVNQAQMERRKTIGGIDFETMAASRADVKRRSIADFRDSSFNQTKEKLSVSVKAMSALFLSKAVPQDSTRSLSKPAQGQPSESGRRIKLTKMAEESQQRKDGLPAPPPGSQHPRPEGISEARSPQPMPFQLSKEKLHQQRHKSELRRLLKHTHPELKMLDEVVDEELAEVLSSEAGLTAGETGYEGEVLSRRLIFENCALSNKIPPSTPMMHKVMGKAERDDATRTSVVFEEHEEKPCSESDEGIMEDDKRLGMYNYAPLNGELYCIFHYQQLFRRKGNYDEGFGRAQHKNRWLLRDTAGVVCNESESEA</sequence>
<dbReference type="OrthoDB" id="6129702at2759"/>
<reference evidence="3 4" key="1">
    <citation type="submission" date="2019-03" db="EMBL/GenBank/DDBJ databases">
        <title>First draft genome of Liparis tanakae, snailfish: a comprehensive survey of snailfish specific genes.</title>
        <authorList>
            <person name="Kim W."/>
            <person name="Song I."/>
            <person name="Jeong J.-H."/>
            <person name="Kim D."/>
            <person name="Kim S."/>
            <person name="Ryu S."/>
            <person name="Song J.Y."/>
            <person name="Lee S.K."/>
        </authorList>
    </citation>
    <scope>NUCLEOTIDE SEQUENCE [LARGE SCALE GENOMIC DNA]</scope>
    <source>
        <tissue evidence="3">Muscle</tissue>
    </source>
</reference>
<accession>A0A4Z2JEP3</accession>
<dbReference type="EMBL" id="SRLO01000006">
    <property type="protein sequence ID" value="TNN88294.1"/>
    <property type="molecule type" value="Genomic_DNA"/>
</dbReference>
<keyword evidence="4" id="KW-1185">Reference proteome</keyword>
<feature type="region of interest" description="Disordered" evidence="2">
    <location>
        <begin position="19"/>
        <end position="53"/>
    </location>
</feature>
<keyword evidence="1" id="KW-0440">LIM domain</keyword>
<dbReference type="SUPFAM" id="SSF57716">
    <property type="entry name" value="Glucocorticoid receptor-like (DNA-binding domain)"/>
    <property type="match status" value="1"/>
</dbReference>
<dbReference type="Proteomes" id="UP000314294">
    <property type="component" value="Unassembled WGS sequence"/>
</dbReference>
<comment type="caution">
    <text evidence="3">The sequence shown here is derived from an EMBL/GenBank/DDBJ whole genome shotgun (WGS) entry which is preliminary data.</text>
</comment>
<dbReference type="PANTHER" id="PTHR24206">
    <property type="entry name" value="OS06G0237300 PROTEIN"/>
    <property type="match status" value="1"/>
</dbReference>
<organism evidence="3 4">
    <name type="scientific">Liparis tanakae</name>
    <name type="common">Tanaka's snailfish</name>
    <dbReference type="NCBI Taxonomy" id="230148"/>
    <lineage>
        <taxon>Eukaryota</taxon>
        <taxon>Metazoa</taxon>
        <taxon>Chordata</taxon>
        <taxon>Craniata</taxon>
        <taxon>Vertebrata</taxon>
        <taxon>Euteleostomi</taxon>
        <taxon>Actinopterygii</taxon>
        <taxon>Neopterygii</taxon>
        <taxon>Teleostei</taxon>
        <taxon>Neoteleostei</taxon>
        <taxon>Acanthomorphata</taxon>
        <taxon>Eupercaria</taxon>
        <taxon>Perciformes</taxon>
        <taxon>Cottioidei</taxon>
        <taxon>Cottales</taxon>
        <taxon>Liparidae</taxon>
        <taxon>Liparis</taxon>
    </lineage>
</organism>
<feature type="compositionally biased region" description="Basic and acidic residues" evidence="2">
    <location>
        <begin position="147"/>
        <end position="158"/>
    </location>
</feature>
<protein>
    <submittedName>
        <fullName evidence="3">Xin actin-binding repeat-containing protein 1</fullName>
    </submittedName>
</protein>
<evidence type="ECO:0000313" key="3">
    <source>
        <dbReference type="EMBL" id="TNN88294.1"/>
    </source>
</evidence>
<feature type="region of interest" description="Disordered" evidence="2">
    <location>
        <begin position="119"/>
        <end position="182"/>
    </location>
</feature>
<keyword evidence="1" id="KW-0479">Metal-binding</keyword>
<dbReference type="AlphaFoldDB" id="A0A4Z2JEP3"/>
<feature type="compositionally biased region" description="Polar residues" evidence="2">
    <location>
        <begin position="122"/>
        <end position="138"/>
    </location>
</feature>
<evidence type="ECO:0000256" key="1">
    <source>
        <dbReference type="ARBA" id="ARBA00023038"/>
    </source>
</evidence>
<evidence type="ECO:0000256" key="2">
    <source>
        <dbReference type="SAM" id="MobiDB-lite"/>
    </source>
</evidence>
<gene>
    <name evidence="3" type="primary">xirp1</name>
    <name evidence="3" type="ORF">EYF80_001510</name>
</gene>
<name>A0A4Z2JEP3_9TELE</name>
<evidence type="ECO:0000313" key="4">
    <source>
        <dbReference type="Proteomes" id="UP000314294"/>
    </source>
</evidence>
<keyword evidence="1" id="KW-0862">Zinc</keyword>
<proteinExistence type="predicted"/>